<dbReference type="AlphaFoldDB" id="W9CTK1"/>
<reference evidence="2 3" key="1">
    <citation type="journal article" date="2014" name="Genome Announc.">
        <title>Draft genome sequence of Sclerotinia borealis, a psychrophilic plant pathogenic fungus.</title>
        <authorList>
            <person name="Mardanov A.V."/>
            <person name="Beletsky A.V."/>
            <person name="Kadnikov V.V."/>
            <person name="Ignatov A.N."/>
            <person name="Ravin N.V."/>
        </authorList>
    </citation>
    <scope>NUCLEOTIDE SEQUENCE [LARGE SCALE GENOMIC DNA]</scope>
    <source>
        <strain evidence="3">F-4157</strain>
    </source>
</reference>
<comment type="caution">
    <text evidence="2">The sequence shown here is derived from an EMBL/GenBank/DDBJ whole genome shotgun (WGS) entry which is preliminary data.</text>
</comment>
<proteinExistence type="predicted"/>
<evidence type="ECO:0000256" key="1">
    <source>
        <dbReference type="SAM" id="MobiDB-lite"/>
    </source>
</evidence>
<evidence type="ECO:0000313" key="3">
    <source>
        <dbReference type="Proteomes" id="UP000019487"/>
    </source>
</evidence>
<dbReference type="OrthoDB" id="3550035at2759"/>
<accession>W9CTK1</accession>
<dbReference type="HOGENOM" id="CLU_1230535_0_0_1"/>
<dbReference type="Proteomes" id="UP000019487">
    <property type="component" value="Unassembled WGS sequence"/>
</dbReference>
<keyword evidence="3" id="KW-1185">Reference proteome</keyword>
<gene>
    <name evidence="2" type="ORF">SBOR_1770</name>
</gene>
<feature type="compositionally biased region" description="Polar residues" evidence="1">
    <location>
        <begin position="202"/>
        <end position="213"/>
    </location>
</feature>
<evidence type="ECO:0000313" key="2">
    <source>
        <dbReference type="EMBL" id="ESZ97894.1"/>
    </source>
</evidence>
<sequence length="225" mass="25924">MDDLMCLLSGPFHVSHNQIPHPTTLTIEQRKDITPAILGNSEPHKFIHLHFKYAGHAKSKHIIMHQYIDYATHNWYRQADIDKLNMFRIAACAMHFGVDIYKGERRYRYLTKAERAEWFPGLQEFAGEVRENAVQAEEELEKEAQEEAQEEAEEEAEDEDEPDEANEANEANEESYETDSQNEGNENYGVGYTATERRDSDTQALTQSLQMLRTTADPVSQEGWA</sequence>
<name>W9CTK1_SCLBF</name>
<organism evidence="2 3">
    <name type="scientific">Sclerotinia borealis (strain F-4128)</name>
    <dbReference type="NCBI Taxonomy" id="1432307"/>
    <lineage>
        <taxon>Eukaryota</taxon>
        <taxon>Fungi</taxon>
        <taxon>Dikarya</taxon>
        <taxon>Ascomycota</taxon>
        <taxon>Pezizomycotina</taxon>
        <taxon>Leotiomycetes</taxon>
        <taxon>Helotiales</taxon>
        <taxon>Sclerotiniaceae</taxon>
        <taxon>Sclerotinia</taxon>
    </lineage>
</organism>
<protein>
    <submittedName>
        <fullName evidence="2">Uncharacterized protein</fullName>
    </submittedName>
</protein>
<dbReference type="EMBL" id="AYSA01000065">
    <property type="protein sequence ID" value="ESZ97894.1"/>
    <property type="molecule type" value="Genomic_DNA"/>
</dbReference>
<feature type="compositionally biased region" description="Acidic residues" evidence="1">
    <location>
        <begin position="136"/>
        <end position="177"/>
    </location>
</feature>
<feature type="region of interest" description="Disordered" evidence="1">
    <location>
        <begin position="131"/>
        <end position="225"/>
    </location>
</feature>